<dbReference type="AlphaFoldDB" id="A0A6S6UCY5"/>
<feature type="domain" description="CBS" evidence="3">
    <location>
        <begin position="12"/>
        <end position="69"/>
    </location>
</feature>
<keyword evidence="1 2" id="KW-0129">CBS domain</keyword>
<dbReference type="InterPro" id="IPR046342">
    <property type="entry name" value="CBS_dom_sf"/>
</dbReference>
<dbReference type="Pfam" id="PF00571">
    <property type="entry name" value="CBS"/>
    <property type="match status" value="2"/>
</dbReference>
<proteinExistence type="predicted"/>
<dbReference type="InterPro" id="IPR051257">
    <property type="entry name" value="Diverse_CBS-Domain"/>
</dbReference>
<gene>
    <name evidence="4" type="ORF">HELGO_WM7598</name>
</gene>
<dbReference type="Gene3D" id="3.10.580.10">
    <property type="entry name" value="CBS-domain"/>
    <property type="match status" value="1"/>
</dbReference>
<organism evidence="4">
    <name type="scientific">uncultured Thiotrichaceae bacterium</name>
    <dbReference type="NCBI Taxonomy" id="298394"/>
    <lineage>
        <taxon>Bacteria</taxon>
        <taxon>Pseudomonadati</taxon>
        <taxon>Pseudomonadota</taxon>
        <taxon>Gammaproteobacteria</taxon>
        <taxon>Thiotrichales</taxon>
        <taxon>Thiotrichaceae</taxon>
        <taxon>environmental samples</taxon>
    </lineage>
</organism>
<evidence type="ECO:0000259" key="3">
    <source>
        <dbReference type="PROSITE" id="PS51371"/>
    </source>
</evidence>
<evidence type="ECO:0000313" key="4">
    <source>
        <dbReference type="EMBL" id="CAA6829759.1"/>
    </source>
</evidence>
<name>A0A6S6UCY5_9GAMM</name>
<dbReference type="EMBL" id="CACVAT010000546">
    <property type="protein sequence ID" value="CAA6829759.1"/>
    <property type="molecule type" value="Genomic_DNA"/>
</dbReference>
<accession>A0A6S6UCY5</accession>
<dbReference type="PANTHER" id="PTHR43080">
    <property type="entry name" value="CBS DOMAIN-CONTAINING PROTEIN CBSX3, MITOCHONDRIAL"/>
    <property type="match status" value="1"/>
</dbReference>
<dbReference type="InterPro" id="IPR000644">
    <property type="entry name" value="CBS_dom"/>
</dbReference>
<protein>
    <submittedName>
        <fullName evidence="4">Signal transduction protein</fullName>
    </submittedName>
</protein>
<evidence type="ECO:0000256" key="1">
    <source>
        <dbReference type="ARBA" id="ARBA00023122"/>
    </source>
</evidence>
<evidence type="ECO:0000256" key="2">
    <source>
        <dbReference type="PROSITE-ProRule" id="PRU00703"/>
    </source>
</evidence>
<sequence>MPVSPLQVRNYMSTRFATISEDQDVSEATSLFTERDLFGAAVLDKLGNMVGILSVTDCIGEAIRGGFDAGAHRKIGTLMSKDVRTVDVDDNVLDIAKMFMEEHYRHYPVMEDNRVVGVVTRLEVLKGISRIGRSGVAV</sequence>
<dbReference type="PROSITE" id="PS51371">
    <property type="entry name" value="CBS"/>
    <property type="match status" value="2"/>
</dbReference>
<feature type="domain" description="CBS" evidence="3">
    <location>
        <begin position="79"/>
        <end position="134"/>
    </location>
</feature>
<dbReference type="SMART" id="SM00116">
    <property type="entry name" value="CBS"/>
    <property type="match status" value="2"/>
</dbReference>
<dbReference type="SUPFAM" id="SSF54631">
    <property type="entry name" value="CBS-domain pair"/>
    <property type="match status" value="1"/>
</dbReference>
<reference evidence="4" key="1">
    <citation type="submission" date="2020-01" db="EMBL/GenBank/DDBJ databases">
        <authorList>
            <person name="Meier V. D."/>
            <person name="Meier V D."/>
        </authorList>
    </citation>
    <scope>NUCLEOTIDE SEQUENCE</scope>
    <source>
        <strain evidence="4">HLG_WM_MAG_09</strain>
    </source>
</reference>
<dbReference type="PANTHER" id="PTHR43080:SF2">
    <property type="entry name" value="CBS DOMAIN-CONTAINING PROTEIN"/>
    <property type="match status" value="1"/>
</dbReference>